<dbReference type="Pfam" id="PF03886">
    <property type="entry name" value="ABC_trans_aux"/>
    <property type="match status" value="1"/>
</dbReference>
<protein>
    <recommendedName>
        <fullName evidence="1">ABC-type transport auxiliary lipoprotein component domain-containing protein</fullName>
    </recommendedName>
</protein>
<dbReference type="KEGG" id="rpm:RSPPHO_02062"/>
<organism evidence="2 3">
    <name type="scientific">Pararhodospirillum photometricum DSM 122</name>
    <dbReference type="NCBI Taxonomy" id="1150469"/>
    <lineage>
        <taxon>Bacteria</taxon>
        <taxon>Pseudomonadati</taxon>
        <taxon>Pseudomonadota</taxon>
        <taxon>Alphaproteobacteria</taxon>
        <taxon>Rhodospirillales</taxon>
        <taxon>Rhodospirillaceae</taxon>
        <taxon>Pararhodospirillum</taxon>
    </lineage>
</organism>
<dbReference type="EMBL" id="HE663493">
    <property type="protein sequence ID" value="CCG08688.1"/>
    <property type="molecule type" value="Genomic_DNA"/>
</dbReference>
<evidence type="ECO:0000259" key="1">
    <source>
        <dbReference type="Pfam" id="PF03886"/>
    </source>
</evidence>
<dbReference type="AlphaFoldDB" id="H6SL23"/>
<evidence type="ECO:0000313" key="2">
    <source>
        <dbReference type="EMBL" id="CCG08688.1"/>
    </source>
</evidence>
<dbReference type="SUPFAM" id="SSF159594">
    <property type="entry name" value="XCC0632-like"/>
    <property type="match status" value="1"/>
</dbReference>
<proteinExistence type="predicted"/>
<evidence type="ECO:0000313" key="3">
    <source>
        <dbReference type="Proteomes" id="UP000033220"/>
    </source>
</evidence>
<dbReference type="eggNOG" id="COG3009">
    <property type="taxonomic scope" value="Bacteria"/>
</dbReference>
<feature type="domain" description="ABC-type transport auxiliary lipoprotein component" evidence="1">
    <location>
        <begin position="39"/>
        <end position="188"/>
    </location>
</feature>
<reference evidence="2 3" key="1">
    <citation type="submission" date="2012-02" db="EMBL/GenBank/DDBJ databases">
        <title>Shotgun genome sequence of Phaeospirillum photometricum DSM 122.</title>
        <authorList>
            <person name="Duquesne K."/>
            <person name="Sturgis J."/>
        </authorList>
    </citation>
    <scope>NUCLEOTIDE SEQUENCE [LARGE SCALE GENOMIC DNA]</scope>
    <source>
        <strain evidence="3">DSM122</strain>
    </source>
</reference>
<dbReference type="OrthoDB" id="7064073at2"/>
<dbReference type="HOGENOM" id="CLU_096001_2_1_5"/>
<dbReference type="Gene3D" id="3.40.50.10610">
    <property type="entry name" value="ABC-type transport auxiliary lipoprotein component"/>
    <property type="match status" value="1"/>
</dbReference>
<dbReference type="STRING" id="1150469.RSPPHO_02062"/>
<dbReference type="PATRIC" id="fig|1150469.3.peg.2323"/>
<dbReference type="Proteomes" id="UP000033220">
    <property type="component" value="Chromosome DSM 122"/>
</dbReference>
<keyword evidence="3" id="KW-1185">Reference proteome</keyword>
<gene>
    <name evidence="2" type="ORF">RSPPHO_02062</name>
</gene>
<accession>H6SL23</accession>
<sequence length="199" mass="21308">MRRGRGRALVLALALASLCGCTRQPAPRLFILAPATLGPASVISAQNGAPLVSLMPVRVPDYLDSTDILRRTGPNELTPSPDGRWGERLSSGLTDALASALLPHLPGQVLTTQPAPQAARRLSLVIETLEIGRDSCWVIAQWEDRRLGSRETTRRGRGVFVESTGAQSDDSAVAAALGLIIERLARSMVETESPDIRDP</sequence>
<dbReference type="RefSeq" id="WP_014415322.1">
    <property type="nucleotide sequence ID" value="NC_017059.1"/>
</dbReference>
<dbReference type="PROSITE" id="PS51257">
    <property type="entry name" value="PROKAR_LIPOPROTEIN"/>
    <property type="match status" value="1"/>
</dbReference>
<name>H6SL23_PARPM</name>
<dbReference type="InterPro" id="IPR005586">
    <property type="entry name" value="ABC_trans_aux"/>
</dbReference>